<comment type="cofactor">
    <cofactor evidence="1">
        <name>[4Fe-4S] cluster</name>
        <dbReference type="ChEBI" id="CHEBI:49883"/>
    </cofactor>
</comment>
<dbReference type="NCBIfam" id="NF001614">
    <property type="entry name" value="PRK00402.1"/>
    <property type="match status" value="1"/>
</dbReference>
<dbReference type="EC" id="4.2.1.33" evidence="9"/>
<dbReference type="STRING" id="1193181.BN10_740012"/>
<dbReference type="SUPFAM" id="SSF53732">
    <property type="entry name" value="Aconitase iron-sulfur domain"/>
    <property type="match status" value="1"/>
</dbReference>
<evidence type="ECO:0000256" key="3">
    <source>
        <dbReference type="ARBA" id="ARBA00022485"/>
    </source>
</evidence>
<protein>
    <submittedName>
        <fullName evidence="9">3-isopropylmalate dehydratase large subunit 1</fullName>
        <ecNumber evidence="9">4.2.1.33</ecNumber>
    </submittedName>
</protein>
<dbReference type="PRINTS" id="PR00415">
    <property type="entry name" value="ACONITASE"/>
</dbReference>
<dbReference type="PROSITE" id="PS01244">
    <property type="entry name" value="ACONITASE_2"/>
    <property type="match status" value="1"/>
</dbReference>
<dbReference type="AlphaFoldDB" id="N0E4X4"/>
<dbReference type="GO" id="GO:0051539">
    <property type="term" value="F:4 iron, 4 sulfur cluster binding"/>
    <property type="evidence" value="ECO:0007669"/>
    <property type="project" value="UniProtKB-KW"/>
</dbReference>
<dbReference type="PANTHER" id="PTHR43822">
    <property type="entry name" value="HOMOACONITASE, MITOCHONDRIAL-RELATED"/>
    <property type="match status" value="1"/>
</dbReference>
<dbReference type="GO" id="GO:0003861">
    <property type="term" value="F:3-isopropylmalate dehydratase activity"/>
    <property type="evidence" value="ECO:0007669"/>
    <property type="project" value="UniProtKB-EC"/>
</dbReference>
<evidence type="ECO:0000256" key="7">
    <source>
        <dbReference type="ARBA" id="ARBA00023239"/>
    </source>
</evidence>
<dbReference type="InterPro" id="IPR018136">
    <property type="entry name" value="Aconitase_4Fe-4S_BS"/>
</dbReference>
<dbReference type="UniPathway" id="UPA00946"/>
<evidence type="ECO:0000256" key="4">
    <source>
        <dbReference type="ARBA" id="ARBA00022723"/>
    </source>
</evidence>
<dbReference type="NCBIfam" id="TIGR01343">
    <property type="entry name" value="hacA_fam"/>
    <property type="match status" value="1"/>
</dbReference>
<evidence type="ECO:0000259" key="8">
    <source>
        <dbReference type="Pfam" id="PF00330"/>
    </source>
</evidence>
<evidence type="ECO:0000256" key="5">
    <source>
        <dbReference type="ARBA" id="ARBA00023004"/>
    </source>
</evidence>
<dbReference type="InterPro" id="IPR050067">
    <property type="entry name" value="IPM_dehydratase_rel_enz"/>
</dbReference>
<evidence type="ECO:0000256" key="1">
    <source>
        <dbReference type="ARBA" id="ARBA00001966"/>
    </source>
</evidence>
<dbReference type="Pfam" id="PF00330">
    <property type="entry name" value="Aconitase"/>
    <property type="match status" value="1"/>
</dbReference>
<keyword evidence="5" id="KW-0408">Iron</keyword>
<dbReference type="EMBL" id="CAIZ01000146">
    <property type="protein sequence ID" value="CCH71000.1"/>
    <property type="molecule type" value="Genomic_DNA"/>
</dbReference>
<sequence length="418" mass="42869">MTYLTYRVLERFTSRKVHAGEIVTVDVDAIMAHDGSGPVVGRALDRHGIHDLAGAARTVFIFDHFFPPTSAAEANLHIEARAFAARHGIRVVQGQGIAHQVLPEMGLVRPGTVVVGADSHTCTGGAFGALAIGLGATDVAAVLATGRLWLEVPEVIRVRLTGRLAEPASAQDLALHILTAIGTDGALGMALEFVGPAITHLRVADRMKIANHATEMGAVSGMFPVDRVSRKWLTEHGADLKYVGLVSDDGDGEDPVADLAVELADVVPTVALPDRPDLTRPVAALDAVIAVDQVFIGSCAGGRLEDFHDAAAALAGRTIASGTRMYIGPASATVLHEATADGTIAALQKAGATVLPPGCGACLGRVGALGDGEVCVSAQNRNFSGRSGSSSAQIYLASPTVAAAVAVAGTFPATGAGR</sequence>
<dbReference type="PANTHER" id="PTHR43822:SF2">
    <property type="entry name" value="HOMOACONITASE, MITOCHONDRIAL"/>
    <property type="match status" value="1"/>
</dbReference>
<dbReference type="InterPro" id="IPR006251">
    <property type="entry name" value="Homoacnase/IPMdehydase_lsu"/>
</dbReference>
<dbReference type="HOGENOM" id="CLU_006714_3_4_11"/>
<dbReference type="GO" id="GO:0009098">
    <property type="term" value="P:L-leucine biosynthetic process"/>
    <property type="evidence" value="ECO:0007669"/>
    <property type="project" value="InterPro"/>
</dbReference>
<comment type="caution">
    <text evidence="9">The sequence shown here is derived from an EMBL/GenBank/DDBJ whole genome shotgun (WGS) entry which is preliminary data.</text>
</comment>
<proteinExistence type="inferred from homology"/>
<feature type="domain" description="Aconitase/3-isopropylmalate dehydratase large subunit alpha/beta/alpha" evidence="8">
    <location>
        <begin position="81"/>
        <end position="409"/>
    </location>
</feature>
<keyword evidence="7 9" id="KW-0456">Lyase</keyword>
<reference evidence="9 10" key="1">
    <citation type="journal article" date="2013" name="ISME J.">
        <title>A metabolic model for members of the genus Tetrasphaera involved in enhanced biological phosphorus removal.</title>
        <authorList>
            <person name="Kristiansen R."/>
            <person name="Nguyen H.T.T."/>
            <person name="Saunders A.M."/>
            <person name="Nielsen J.L."/>
            <person name="Wimmer R."/>
            <person name="Le V.Q."/>
            <person name="McIlroy S.J."/>
            <person name="Petrovski S."/>
            <person name="Seviour R.J."/>
            <person name="Calteau A."/>
            <person name="Nielsen K.L."/>
            <person name="Nielsen P.H."/>
        </authorList>
    </citation>
    <scope>NUCLEOTIDE SEQUENCE [LARGE SCALE GENOMIC DNA]</scope>
    <source>
        <strain evidence="9 10">Lp2</strain>
    </source>
</reference>
<keyword evidence="3" id="KW-0004">4Fe-4S</keyword>
<dbReference type="RefSeq" id="WP_010850836.1">
    <property type="nucleotide sequence ID" value="NZ_HF570956.1"/>
</dbReference>
<dbReference type="InterPro" id="IPR015931">
    <property type="entry name" value="Acnase/IPM_dHydase_lsu_aba_1/3"/>
</dbReference>
<organism evidence="9 10">
    <name type="scientific">Phycicoccus elongatus Lp2</name>
    <dbReference type="NCBI Taxonomy" id="1193181"/>
    <lineage>
        <taxon>Bacteria</taxon>
        <taxon>Bacillati</taxon>
        <taxon>Actinomycetota</taxon>
        <taxon>Actinomycetes</taxon>
        <taxon>Micrococcales</taxon>
        <taxon>Intrasporangiaceae</taxon>
        <taxon>Phycicoccus</taxon>
    </lineage>
</organism>
<dbReference type="GO" id="GO:0046872">
    <property type="term" value="F:metal ion binding"/>
    <property type="evidence" value="ECO:0007669"/>
    <property type="project" value="UniProtKB-KW"/>
</dbReference>
<dbReference type="eggNOG" id="COG0065">
    <property type="taxonomic scope" value="Bacteria"/>
</dbReference>
<evidence type="ECO:0000256" key="6">
    <source>
        <dbReference type="ARBA" id="ARBA00023014"/>
    </source>
</evidence>
<dbReference type="InterPro" id="IPR001030">
    <property type="entry name" value="Acoase/IPM_deHydtase_lsu_aba"/>
</dbReference>
<keyword evidence="6" id="KW-0411">Iron-sulfur</keyword>
<accession>N0E4X4</accession>
<keyword evidence="10" id="KW-1185">Reference proteome</keyword>
<evidence type="ECO:0000313" key="10">
    <source>
        <dbReference type="Proteomes" id="UP000013167"/>
    </source>
</evidence>
<name>N0E4X4_9MICO</name>
<comment type="similarity">
    <text evidence="2">Belongs to the aconitase/IPM isomerase family.</text>
</comment>
<evidence type="ECO:0000256" key="2">
    <source>
        <dbReference type="ARBA" id="ARBA00007185"/>
    </source>
</evidence>
<dbReference type="Gene3D" id="3.30.499.10">
    <property type="entry name" value="Aconitase, domain 3"/>
    <property type="match status" value="2"/>
</dbReference>
<dbReference type="Proteomes" id="UP000013167">
    <property type="component" value="Unassembled WGS sequence"/>
</dbReference>
<evidence type="ECO:0000313" key="9">
    <source>
        <dbReference type="EMBL" id="CCH71000.1"/>
    </source>
</evidence>
<dbReference type="InterPro" id="IPR011826">
    <property type="entry name" value="HAcnase/IPMdehydase_lsu_prok"/>
</dbReference>
<dbReference type="InterPro" id="IPR036008">
    <property type="entry name" value="Aconitase_4Fe-4S_dom"/>
</dbReference>
<gene>
    <name evidence="9" type="primary">leuC</name>
    <name evidence="9" type="ORF">BN10_740012</name>
</gene>
<keyword evidence="4" id="KW-0479">Metal-binding</keyword>
<dbReference type="NCBIfam" id="TIGR02086">
    <property type="entry name" value="IPMI_arch"/>
    <property type="match status" value="1"/>
</dbReference>